<evidence type="ECO:0000313" key="1">
    <source>
        <dbReference type="EMBL" id="KAA0197689.1"/>
    </source>
</evidence>
<dbReference type="AlphaFoldDB" id="A0A8E0VJW2"/>
<sequence length="318" mass="36824">MNGSRDLCRKAQLSLLPDSAIDQLCIALQDVPVHEVYLALLMNDLFDEDRPQSLRQCLRQLCELPKPSSCMLICASPALHFNARSCAPICEVFFRLTSLVHNIDEILTNQVLDEVHRHIAPQLDTPDSSEYTVYDMNFPNRGVVVLFWPNITMVTESNQELLLRRWTTVRENLKQNFQLIMPYPHPLANFWDQFLLNQLKQTHLVVIGPTAGLFQTYSGDDEFKLRNRQSDWSAEQIECAYLLDILRGRFDQSQPNSTYQRSRPLPPVVTVLAEENCDEAYQYSPFVYHVPRDTECLLKYLYEIHQICNDEGVADQTR</sequence>
<gene>
    <name evidence="1" type="ORF">FBUS_09548</name>
</gene>
<dbReference type="EMBL" id="LUCM01002219">
    <property type="protein sequence ID" value="KAA0197689.1"/>
    <property type="molecule type" value="Genomic_DNA"/>
</dbReference>
<proteinExistence type="predicted"/>
<name>A0A8E0VJW2_9TREM</name>
<dbReference type="OrthoDB" id="10254959at2759"/>
<keyword evidence="2" id="KW-1185">Reference proteome</keyword>
<accession>A0A8E0VJW2</accession>
<protein>
    <submittedName>
        <fullName evidence="1">Uncharacterized protein</fullName>
    </submittedName>
</protein>
<organism evidence="1 2">
    <name type="scientific">Fasciolopsis buskii</name>
    <dbReference type="NCBI Taxonomy" id="27845"/>
    <lineage>
        <taxon>Eukaryota</taxon>
        <taxon>Metazoa</taxon>
        <taxon>Spiralia</taxon>
        <taxon>Lophotrochozoa</taxon>
        <taxon>Platyhelminthes</taxon>
        <taxon>Trematoda</taxon>
        <taxon>Digenea</taxon>
        <taxon>Plagiorchiida</taxon>
        <taxon>Echinostomata</taxon>
        <taxon>Echinostomatoidea</taxon>
        <taxon>Fasciolidae</taxon>
        <taxon>Fasciolopsis</taxon>
    </lineage>
</organism>
<reference evidence="1" key="1">
    <citation type="submission" date="2019-05" db="EMBL/GenBank/DDBJ databases">
        <title>Annotation for the trematode Fasciolopsis buski.</title>
        <authorList>
            <person name="Choi Y.-J."/>
        </authorList>
    </citation>
    <scope>NUCLEOTIDE SEQUENCE</scope>
    <source>
        <strain evidence="1">HT</strain>
        <tissue evidence="1">Whole worm</tissue>
    </source>
</reference>
<dbReference type="Proteomes" id="UP000728185">
    <property type="component" value="Unassembled WGS sequence"/>
</dbReference>
<comment type="caution">
    <text evidence="1">The sequence shown here is derived from an EMBL/GenBank/DDBJ whole genome shotgun (WGS) entry which is preliminary data.</text>
</comment>
<evidence type="ECO:0000313" key="2">
    <source>
        <dbReference type="Proteomes" id="UP000728185"/>
    </source>
</evidence>